<dbReference type="InterPro" id="IPR059000">
    <property type="entry name" value="ATPase_P-type_domA"/>
</dbReference>
<organism evidence="3 4">
    <name type="scientific">Populus tomentosa</name>
    <name type="common">Chinese white poplar</name>
    <dbReference type="NCBI Taxonomy" id="118781"/>
    <lineage>
        <taxon>Eukaryota</taxon>
        <taxon>Viridiplantae</taxon>
        <taxon>Streptophyta</taxon>
        <taxon>Embryophyta</taxon>
        <taxon>Tracheophyta</taxon>
        <taxon>Spermatophyta</taxon>
        <taxon>Magnoliopsida</taxon>
        <taxon>eudicotyledons</taxon>
        <taxon>Gunneridae</taxon>
        <taxon>Pentapetalae</taxon>
        <taxon>rosids</taxon>
        <taxon>fabids</taxon>
        <taxon>Malpighiales</taxon>
        <taxon>Salicaceae</taxon>
        <taxon>Saliceae</taxon>
        <taxon>Populus</taxon>
    </lineage>
</organism>
<accession>A0A8X8J086</accession>
<gene>
    <name evidence="3" type="ORF">POTOM_003525</name>
</gene>
<dbReference type="EMBL" id="JAAWWB010000001">
    <property type="protein sequence ID" value="KAG6794283.1"/>
    <property type="molecule type" value="Genomic_DNA"/>
</dbReference>
<proteinExistence type="inferred from homology"/>
<dbReference type="Pfam" id="PF00122">
    <property type="entry name" value="E1-E2_ATPase"/>
    <property type="match status" value="1"/>
</dbReference>
<dbReference type="PANTHER" id="PTHR48085:SF5">
    <property type="entry name" value="CADMIUM_ZINC-TRANSPORTING ATPASE HMA4-RELATED"/>
    <property type="match status" value="1"/>
</dbReference>
<name>A0A8X8J086_POPTO</name>
<reference evidence="3" key="1">
    <citation type="journal article" date="2020" name="bioRxiv">
        <title>Hybrid origin of Populus tomentosa Carr. identified through genome sequencing and phylogenomic analysis.</title>
        <authorList>
            <person name="An X."/>
            <person name="Gao K."/>
            <person name="Chen Z."/>
            <person name="Li J."/>
            <person name="Yang X."/>
            <person name="Yang X."/>
            <person name="Zhou J."/>
            <person name="Guo T."/>
            <person name="Zhao T."/>
            <person name="Huang S."/>
            <person name="Miao D."/>
            <person name="Khan W.U."/>
            <person name="Rao P."/>
            <person name="Ye M."/>
            <person name="Lei B."/>
            <person name="Liao W."/>
            <person name="Wang J."/>
            <person name="Ji L."/>
            <person name="Li Y."/>
            <person name="Guo B."/>
            <person name="Mustafa N.S."/>
            <person name="Li S."/>
            <person name="Yun Q."/>
            <person name="Keller S.R."/>
            <person name="Mao J."/>
            <person name="Zhang R."/>
            <person name="Strauss S.H."/>
        </authorList>
    </citation>
    <scope>NUCLEOTIDE SEQUENCE</scope>
    <source>
        <strain evidence="3">GM15</strain>
        <tissue evidence="3">Leaf</tissue>
    </source>
</reference>
<dbReference type="GO" id="GO:0016020">
    <property type="term" value="C:membrane"/>
    <property type="evidence" value="ECO:0007669"/>
    <property type="project" value="TreeGrafter"/>
</dbReference>
<evidence type="ECO:0000313" key="4">
    <source>
        <dbReference type="Proteomes" id="UP000886885"/>
    </source>
</evidence>
<feature type="domain" description="P-type ATPase A" evidence="2">
    <location>
        <begin position="14"/>
        <end position="62"/>
    </location>
</feature>
<sequence length="178" mass="18778">MSLPSLLQVNCLGEEEVDADEVMLNTVLSVKAGEAIPIDGENCEVDEKTLTGESFPVANKTTALAEDCVVAKMEKLVEEARNSKSKTQRFIDKFAQYYTPGLKIWFMERVVMVRVGGGGILEGGVGLESKEDAGIVQLPEEGVTIAVVSSGSCDAVGAVKTIGDGTTIWGTSKCSGVS</sequence>
<evidence type="ECO:0000259" key="2">
    <source>
        <dbReference type="Pfam" id="PF00122"/>
    </source>
</evidence>
<evidence type="ECO:0000256" key="1">
    <source>
        <dbReference type="ARBA" id="ARBA00006024"/>
    </source>
</evidence>
<keyword evidence="4" id="KW-1185">Reference proteome</keyword>
<comment type="similarity">
    <text evidence="1">Belongs to the cation transport ATPase (P-type) (TC 3.A.3) family. Type IB subfamily.</text>
</comment>
<comment type="caution">
    <text evidence="3">The sequence shown here is derived from an EMBL/GenBank/DDBJ whole genome shotgun (WGS) entry which is preliminary data.</text>
</comment>
<dbReference type="PANTHER" id="PTHR48085">
    <property type="entry name" value="CADMIUM/ZINC-TRANSPORTING ATPASE HMA2-RELATED"/>
    <property type="match status" value="1"/>
</dbReference>
<dbReference type="Proteomes" id="UP000886885">
    <property type="component" value="Chromosome 1A"/>
</dbReference>
<protein>
    <recommendedName>
        <fullName evidence="2">P-type ATPase A domain-containing protein</fullName>
    </recommendedName>
</protein>
<evidence type="ECO:0000313" key="3">
    <source>
        <dbReference type="EMBL" id="KAG6794283.1"/>
    </source>
</evidence>
<dbReference type="InterPro" id="IPR051014">
    <property type="entry name" value="Cation_Transport_ATPase_IB"/>
</dbReference>
<dbReference type="AlphaFoldDB" id="A0A8X8J086"/>
<dbReference type="OrthoDB" id="432719at2759"/>
<dbReference type="GO" id="GO:0022857">
    <property type="term" value="F:transmembrane transporter activity"/>
    <property type="evidence" value="ECO:0007669"/>
    <property type="project" value="TreeGrafter"/>
</dbReference>